<name>A0ABQ1R9F7_9ALTE</name>
<dbReference type="InterPro" id="IPR036554">
    <property type="entry name" value="GHMP_kinase_C_sf"/>
</dbReference>
<dbReference type="PRINTS" id="PR00959">
    <property type="entry name" value="MEVGALKINASE"/>
</dbReference>
<evidence type="ECO:0000256" key="3">
    <source>
        <dbReference type="ARBA" id="ARBA00022741"/>
    </source>
</evidence>
<dbReference type="Pfam" id="PF00288">
    <property type="entry name" value="GHMP_kinases_N"/>
    <property type="match status" value="1"/>
</dbReference>
<evidence type="ECO:0000256" key="4">
    <source>
        <dbReference type="ARBA" id="ARBA00022777"/>
    </source>
</evidence>
<feature type="domain" description="GHMP kinase C-terminal" evidence="9">
    <location>
        <begin position="279"/>
        <end position="360"/>
    </location>
</feature>
<dbReference type="InterPro" id="IPR014721">
    <property type="entry name" value="Ribsml_uS5_D2-typ_fold_subgr"/>
</dbReference>
<evidence type="ECO:0000259" key="10">
    <source>
        <dbReference type="Pfam" id="PF10509"/>
    </source>
</evidence>
<evidence type="ECO:0000259" key="9">
    <source>
        <dbReference type="Pfam" id="PF08544"/>
    </source>
</evidence>
<dbReference type="EC" id="2.7.1.6" evidence="7"/>
<dbReference type="PANTHER" id="PTHR10457:SF7">
    <property type="entry name" value="GALACTOKINASE-RELATED"/>
    <property type="match status" value="1"/>
</dbReference>
<organism evidence="11 12">
    <name type="scientific">Lacimicrobium alkaliphilum</name>
    <dbReference type="NCBI Taxonomy" id="1526571"/>
    <lineage>
        <taxon>Bacteria</taxon>
        <taxon>Pseudomonadati</taxon>
        <taxon>Pseudomonadota</taxon>
        <taxon>Gammaproteobacteria</taxon>
        <taxon>Alteromonadales</taxon>
        <taxon>Alteromonadaceae</taxon>
        <taxon>Lacimicrobium</taxon>
    </lineage>
</organism>
<dbReference type="InterPro" id="IPR020568">
    <property type="entry name" value="Ribosomal_Su5_D2-typ_SF"/>
</dbReference>
<keyword evidence="4" id="KW-0418">Kinase</keyword>
<gene>
    <name evidence="11" type="primary">galK</name>
    <name evidence="11" type="ORF">GCM10011357_14570</name>
</gene>
<comment type="similarity">
    <text evidence="1">Belongs to the GHMP kinase family. GalK subfamily.</text>
</comment>
<keyword evidence="6" id="KW-0119">Carbohydrate metabolism</keyword>
<dbReference type="Gene3D" id="3.30.230.10">
    <property type="match status" value="1"/>
</dbReference>
<dbReference type="PANTHER" id="PTHR10457">
    <property type="entry name" value="MEVALONATE KINASE/GALACTOKINASE"/>
    <property type="match status" value="1"/>
</dbReference>
<dbReference type="PRINTS" id="PR00473">
    <property type="entry name" value="GALCTOKINASE"/>
</dbReference>
<dbReference type="Gene3D" id="3.30.70.890">
    <property type="entry name" value="GHMP kinase, C-terminal domain"/>
    <property type="match status" value="1"/>
</dbReference>
<dbReference type="InterPro" id="IPR013750">
    <property type="entry name" value="GHMP_kinase_C_dom"/>
</dbReference>
<evidence type="ECO:0000256" key="7">
    <source>
        <dbReference type="NCBIfam" id="TIGR00131"/>
    </source>
</evidence>
<dbReference type="InterPro" id="IPR000705">
    <property type="entry name" value="Galactokinase"/>
</dbReference>
<feature type="domain" description="GHMP kinase N-terminal" evidence="8">
    <location>
        <begin position="93"/>
        <end position="180"/>
    </location>
</feature>
<evidence type="ECO:0000256" key="1">
    <source>
        <dbReference type="ARBA" id="ARBA00006566"/>
    </source>
</evidence>
<dbReference type="SUPFAM" id="SSF55060">
    <property type="entry name" value="GHMP Kinase, C-terminal domain"/>
    <property type="match status" value="1"/>
</dbReference>
<keyword evidence="2" id="KW-0808">Transferase</keyword>
<dbReference type="InterPro" id="IPR019539">
    <property type="entry name" value="GalKase_N"/>
</dbReference>
<proteinExistence type="inferred from homology"/>
<dbReference type="RefSeq" id="WP_229748088.1">
    <property type="nucleotide sequence ID" value="NZ_BMGJ01000004.1"/>
</dbReference>
<keyword evidence="12" id="KW-1185">Reference proteome</keyword>
<evidence type="ECO:0000313" key="11">
    <source>
        <dbReference type="EMBL" id="GGD60396.1"/>
    </source>
</evidence>
<accession>A0ABQ1R9F7</accession>
<dbReference type="InterPro" id="IPR006206">
    <property type="entry name" value="Mevalonate/galactokinase"/>
</dbReference>
<evidence type="ECO:0000256" key="5">
    <source>
        <dbReference type="ARBA" id="ARBA00022840"/>
    </source>
</evidence>
<feature type="domain" description="Galactokinase N-terminal" evidence="10">
    <location>
        <begin position="10"/>
        <end position="57"/>
    </location>
</feature>
<dbReference type="EMBL" id="BMGJ01000004">
    <property type="protein sequence ID" value="GGD60396.1"/>
    <property type="molecule type" value="Genomic_DNA"/>
</dbReference>
<protein>
    <recommendedName>
        <fullName evidence="7">Galactokinase</fullName>
        <ecNumber evidence="7">2.7.1.6</ecNumber>
    </recommendedName>
</protein>
<dbReference type="SUPFAM" id="SSF54211">
    <property type="entry name" value="Ribosomal protein S5 domain 2-like"/>
    <property type="match status" value="1"/>
</dbReference>
<dbReference type="InterPro" id="IPR006204">
    <property type="entry name" value="GHMP_kinase_N_dom"/>
</dbReference>
<keyword evidence="6" id="KW-0299">Galactose metabolism</keyword>
<reference evidence="12" key="1">
    <citation type="journal article" date="2019" name="Int. J. Syst. Evol. Microbiol.">
        <title>The Global Catalogue of Microorganisms (GCM) 10K type strain sequencing project: providing services to taxonomists for standard genome sequencing and annotation.</title>
        <authorList>
            <consortium name="The Broad Institute Genomics Platform"/>
            <consortium name="The Broad Institute Genome Sequencing Center for Infectious Disease"/>
            <person name="Wu L."/>
            <person name="Ma J."/>
        </authorList>
    </citation>
    <scope>NUCLEOTIDE SEQUENCE [LARGE SCALE GENOMIC DNA]</scope>
    <source>
        <strain evidence="12">CGMCC 1.12923</strain>
    </source>
</reference>
<keyword evidence="5" id="KW-0067">ATP-binding</keyword>
<dbReference type="Pfam" id="PF08544">
    <property type="entry name" value="GHMP_kinases_C"/>
    <property type="match status" value="1"/>
</dbReference>
<evidence type="ECO:0000256" key="6">
    <source>
        <dbReference type="ARBA" id="ARBA00023144"/>
    </source>
</evidence>
<dbReference type="Pfam" id="PF10509">
    <property type="entry name" value="GalKase_gal_bdg"/>
    <property type="match status" value="1"/>
</dbReference>
<evidence type="ECO:0000313" key="12">
    <source>
        <dbReference type="Proteomes" id="UP000614272"/>
    </source>
</evidence>
<dbReference type="PIRSF" id="PIRSF000530">
    <property type="entry name" value="Galactokinase"/>
    <property type="match status" value="1"/>
</dbReference>
<evidence type="ECO:0000256" key="2">
    <source>
        <dbReference type="ARBA" id="ARBA00022679"/>
    </source>
</evidence>
<sequence>MMNEAGVEKTFFNHYHCSAQCITSAPGRVNLIGEFTDFNGGFVYPVALQFRTYVAYRLRADDEVRVVSHNYPDESDQFRVDEVLSSGGCQWGNYVRAVFAIFQRKGYALRGMDLAIASNVPQGAGLSSSAALEVALAGAINEALSCGLTPEQLALISQQAENDFMDCQCGIMDQLVSATGRAGQAILIDCADLSTGFAPLPEQLALLVINSNVPRKLVDSAYNQRRQDCEEAARIIGLNSLRDATLSILQQYRSSLTDNQFARARHVISENHRVIDFHSALKDGDIQQMSELMRASHQSLRQDFEVTVPATDGLVSICDDLLGNTGAARMTGGGFGGAIVCLCPHQRVDELCQRIGRAYPEQFGLQADIYMAQAGNGLQVKSLDVMSV</sequence>
<comment type="caution">
    <text evidence="11">The sequence shown here is derived from an EMBL/GenBank/DDBJ whole genome shotgun (WGS) entry which is preliminary data.</text>
</comment>
<dbReference type="PROSITE" id="PS00627">
    <property type="entry name" value="GHMP_KINASES_ATP"/>
    <property type="match status" value="1"/>
</dbReference>
<dbReference type="NCBIfam" id="TIGR00131">
    <property type="entry name" value="gal_kin"/>
    <property type="match status" value="1"/>
</dbReference>
<keyword evidence="3" id="KW-0547">Nucleotide-binding</keyword>
<dbReference type="Proteomes" id="UP000614272">
    <property type="component" value="Unassembled WGS sequence"/>
</dbReference>
<evidence type="ECO:0000259" key="8">
    <source>
        <dbReference type="Pfam" id="PF00288"/>
    </source>
</evidence>
<dbReference type="InterPro" id="IPR006203">
    <property type="entry name" value="GHMP_knse_ATP-bd_CS"/>
</dbReference>